<feature type="signal peptide" evidence="1">
    <location>
        <begin position="1"/>
        <end position="30"/>
    </location>
</feature>
<gene>
    <name evidence="2" type="ORF">SAMN04488075_3098</name>
</gene>
<dbReference type="PROSITE" id="PS51257">
    <property type="entry name" value="PROKAR_LIPOPROTEIN"/>
    <property type="match status" value="1"/>
</dbReference>
<evidence type="ECO:0000313" key="3">
    <source>
        <dbReference type="Proteomes" id="UP000199125"/>
    </source>
</evidence>
<evidence type="ECO:0000256" key="1">
    <source>
        <dbReference type="SAM" id="SignalP"/>
    </source>
</evidence>
<organism evidence="2 3">
    <name type="scientific">Paracoccus alkenifer</name>
    <dbReference type="NCBI Taxonomy" id="65735"/>
    <lineage>
        <taxon>Bacteria</taxon>
        <taxon>Pseudomonadati</taxon>
        <taxon>Pseudomonadota</taxon>
        <taxon>Alphaproteobacteria</taxon>
        <taxon>Rhodobacterales</taxon>
        <taxon>Paracoccaceae</taxon>
        <taxon>Paracoccus</taxon>
    </lineage>
</organism>
<protein>
    <recommendedName>
        <fullName evidence="4">Lipoprotein</fullName>
    </recommendedName>
</protein>
<dbReference type="AlphaFoldDB" id="A0A1H6NBJ5"/>
<reference evidence="3" key="1">
    <citation type="submission" date="2016-10" db="EMBL/GenBank/DDBJ databases">
        <authorList>
            <person name="Varghese N."/>
            <person name="Submissions S."/>
        </authorList>
    </citation>
    <scope>NUCLEOTIDE SEQUENCE [LARGE SCALE GENOMIC DNA]</scope>
    <source>
        <strain evidence="3">DSM 11593</strain>
    </source>
</reference>
<accession>A0A1H6NBJ5</accession>
<name>A0A1H6NBJ5_9RHOB</name>
<evidence type="ECO:0008006" key="4">
    <source>
        <dbReference type="Google" id="ProtNLM"/>
    </source>
</evidence>
<dbReference type="STRING" id="65735.SAMN04488075_3098"/>
<proteinExistence type="predicted"/>
<evidence type="ECO:0000313" key="2">
    <source>
        <dbReference type="EMBL" id="SEI12405.1"/>
    </source>
</evidence>
<keyword evidence="3" id="KW-1185">Reference proteome</keyword>
<sequence length="344" mass="36638">MLAGPKGKVFALAGRWLLALWLCALLSACADRQAAVEAATALVETTYPGQLELVGAHLQKDHYDVVFAIRGDPFTRIRFGVDRDASRCRPASPCEDRLHRAYAAGVSAGVKLRALNAAFPRCGIVPLAVQDAQAGTGFTTVVELDLAVQDQQPALDRLTPCIAAFRSALPPDATPEQRSLKLRILLPKPGETARPPALLTFETTLARTPSDDISFLTGIGPETDRISAENLRVHPAFLSAKKVRNQLVDAAAGALSADPAGGHVPKLAFPTGARLDPQRLDVIRSYILACSTARKGQGPCKTDIAVRLRHDLGTGEVTPEAILREIRDISGSLHLPPLPGRGVG</sequence>
<dbReference type="EMBL" id="FNXG01000009">
    <property type="protein sequence ID" value="SEI12405.1"/>
    <property type="molecule type" value="Genomic_DNA"/>
</dbReference>
<dbReference type="RefSeq" id="WP_090849047.1">
    <property type="nucleotide sequence ID" value="NZ_FNXG01000009.1"/>
</dbReference>
<dbReference type="Proteomes" id="UP000199125">
    <property type="component" value="Unassembled WGS sequence"/>
</dbReference>
<dbReference type="OrthoDB" id="8478214at2"/>
<feature type="chain" id="PRO_5011651116" description="Lipoprotein" evidence="1">
    <location>
        <begin position="31"/>
        <end position="344"/>
    </location>
</feature>
<keyword evidence="1" id="KW-0732">Signal</keyword>